<dbReference type="InterPro" id="IPR011990">
    <property type="entry name" value="TPR-like_helical_dom_sf"/>
</dbReference>
<dbReference type="AlphaFoldDB" id="A0A1W9I2M4"/>
<dbReference type="Proteomes" id="UP000192872">
    <property type="component" value="Unassembled WGS sequence"/>
</dbReference>
<dbReference type="SUPFAM" id="SSF53335">
    <property type="entry name" value="S-adenosyl-L-methionine-dependent methyltransferases"/>
    <property type="match status" value="1"/>
</dbReference>
<dbReference type="Gene3D" id="1.25.40.10">
    <property type="entry name" value="Tetratricopeptide repeat domain"/>
    <property type="match status" value="1"/>
</dbReference>
<protein>
    <recommendedName>
        <fullName evidence="2">Methyltransferase type 12 domain-containing protein</fullName>
    </recommendedName>
</protein>
<accession>A0A1W9I2M4</accession>
<dbReference type="CDD" id="cd02440">
    <property type="entry name" value="AdoMet_MTases"/>
    <property type="match status" value="1"/>
</dbReference>
<sequence>MNPVYPPNSSSGNLLADRRYDYALALMARGDDQGAGDLLHQALDLVPGWAAAHVALGEILAKRGDIEQACAALRAALVSDPVDHLGAGARLAVLRGETPDHLPPAHVQALFDGYAARFEDSLVGALNYRAPSLLVEAVEAVLPGHHFAAMLDLGCGTGLGARAFADRAAAIDGIDLSPGMLRRARDSGLYRQLIAGDLTALLQTPAASSLQPGYDLVIAADVFVYLGELYPTLQAIFDRLAAGGVLAFTVQSHAGDGVVLGADYRFAHASTYLAQLAHHLGFTVRAASPAVTRQDRGIDVPGELCVWAKS</sequence>
<proteinExistence type="predicted"/>
<dbReference type="STRING" id="1827387.A4S15_00395"/>
<reference evidence="3 4" key="1">
    <citation type="journal article" date="2017" name="Water Res.">
        <title>Comammox in drinking water systems.</title>
        <authorList>
            <person name="Wang Y."/>
            <person name="Ma L."/>
            <person name="Mao Y."/>
            <person name="Jiang X."/>
            <person name="Xia Y."/>
            <person name="Yu K."/>
            <person name="Li B."/>
            <person name="Zhang T."/>
        </authorList>
    </citation>
    <scope>NUCLEOTIDE SEQUENCE [LARGE SCALE GENOMIC DNA]</scope>
    <source>
        <strain evidence="3">SG_bin8</strain>
    </source>
</reference>
<dbReference type="Gene3D" id="3.40.50.150">
    <property type="entry name" value="Vaccinia Virus protein VP39"/>
    <property type="match status" value="1"/>
</dbReference>
<comment type="caution">
    <text evidence="3">The sequence shown here is derived from an EMBL/GenBank/DDBJ whole genome shotgun (WGS) entry which is preliminary data.</text>
</comment>
<evidence type="ECO:0000256" key="1">
    <source>
        <dbReference type="PROSITE-ProRule" id="PRU00339"/>
    </source>
</evidence>
<feature type="repeat" description="TPR" evidence="1">
    <location>
        <begin position="50"/>
        <end position="83"/>
    </location>
</feature>
<dbReference type="InterPro" id="IPR019734">
    <property type="entry name" value="TPR_rpt"/>
</dbReference>
<gene>
    <name evidence="3" type="ORF">A4S15_00395</name>
</gene>
<evidence type="ECO:0000313" key="4">
    <source>
        <dbReference type="Proteomes" id="UP000192872"/>
    </source>
</evidence>
<dbReference type="InterPro" id="IPR013217">
    <property type="entry name" value="Methyltransf_12"/>
</dbReference>
<keyword evidence="1" id="KW-0802">TPR repeat</keyword>
<dbReference type="InterPro" id="IPR029063">
    <property type="entry name" value="SAM-dependent_MTases_sf"/>
</dbReference>
<organism evidence="3 4">
    <name type="scientific">Candidatus Raskinella chloraquaticus</name>
    <dbReference type="NCBI Taxonomy" id="1951219"/>
    <lineage>
        <taxon>Bacteria</taxon>
        <taxon>Pseudomonadati</taxon>
        <taxon>Pseudomonadota</taxon>
        <taxon>Alphaproteobacteria</taxon>
        <taxon>Hyphomicrobiales</taxon>
        <taxon>Phreatobacteraceae</taxon>
        <taxon>Candidatus Raskinella</taxon>
    </lineage>
</organism>
<dbReference type="PANTHER" id="PTHR43861">
    <property type="entry name" value="TRANS-ACONITATE 2-METHYLTRANSFERASE-RELATED"/>
    <property type="match status" value="1"/>
</dbReference>
<feature type="domain" description="Methyltransferase type 12" evidence="2">
    <location>
        <begin position="151"/>
        <end position="246"/>
    </location>
</feature>
<evidence type="ECO:0000313" key="3">
    <source>
        <dbReference type="EMBL" id="OQW53943.1"/>
    </source>
</evidence>
<dbReference type="SUPFAM" id="SSF48452">
    <property type="entry name" value="TPR-like"/>
    <property type="match status" value="1"/>
</dbReference>
<dbReference type="PROSITE" id="PS50005">
    <property type="entry name" value="TPR"/>
    <property type="match status" value="1"/>
</dbReference>
<dbReference type="RefSeq" id="WP_376802137.1">
    <property type="nucleotide sequence ID" value="NZ_DBNB01000034.1"/>
</dbReference>
<evidence type="ECO:0000259" key="2">
    <source>
        <dbReference type="Pfam" id="PF08242"/>
    </source>
</evidence>
<dbReference type="Pfam" id="PF08242">
    <property type="entry name" value="Methyltransf_12"/>
    <property type="match status" value="1"/>
</dbReference>
<name>A0A1W9I2M4_9HYPH</name>
<dbReference type="PANTHER" id="PTHR43861:SF1">
    <property type="entry name" value="TRANS-ACONITATE 2-METHYLTRANSFERASE"/>
    <property type="match status" value="1"/>
</dbReference>
<dbReference type="EMBL" id="LWDL01000005">
    <property type="protein sequence ID" value="OQW53943.1"/>
    <property type="molecule type" value="Genomic_DNA"/>
</dbReference>